<proteinExistence type="predicted"/>
<accession>A0A7C5VYT9</accession>
<dbReference type="InterPro" id="IPR043519">
    <property type="entry name" value="NT_sf"/>
</dbReference>
<reference evidence="2" key="1">
    <citation type="journal article" date="2020" name="mSystems">
        <title>Genome- and Community-Level Interaction Insights into Carbon Utilization and Element Cycling Functions of Hydrothermarchaeota in Hydrothermal Sediment.</title>
        <authorList>
            <person name="Zhou Z."/>
            <person name="Liu Y."/>
            <person name="Xu W."/>
            <person name="Pan J."/>
            <person name="Luo Z.H."/>
            <person name="Li M."/>
        </authorList>
    </citation>
    <scope>NUCLEOTIDE SEQUENCE [LARGE SCALE GENOMIC DNA]</scope>
    <source>
        <strain evidence="2">SpSt-1065</strain>
    </source>
</reference>
<sequence length="120" mass="13475">MRNESSNSVRIWSPHWTRDDLIAHLRARVRELARLLPVRRAVLFGSWARGRATARSDVDVLVIYADPPRADAHAVVWRALRTPGLEPHVYAESEAASIQETLERMTAGGIDLLDSPLKAE</sequence>
<evidence type="ECO:0000259" key="1">
    <source>
        <dbReference type="Pfam" id="PF01909"/>
    </source>
</evidence>
<keyword evidence="2" id="KW-0808">Transferase</keyword>
<gene>
    <name evidence="2" type="ORF">ENM21_03585</name>
</gene>
<dbReference type="EMBL" id="DRWX01000176">
    <property type="protein sequence ID" value="HHM96279.1"/>
    <property type="molecule type" value="Genomic_DNA"/>
</dbReference>
<dbReference type="InterPro" id="IPR002934">
    <property type="entry name" value="Polymerase_NTP_transf_dom"/>
</dbReference>
<dbReference type="SUPFAM" id="SSF81301">
    <property type="entry name" value="Nucleotidyltransferase"/>
    <property type="match status" value="1"/>
</dbReference>
<feature type="domain" description="Polymerase nucleotidyl transferase" evidence="1">
    <location>
        <begin position="30"/>
        <end position="69"/>
    </location>
</feature>
<dbReference type="AlphaFoldDB" id="A0A7C5VYT9"/>
<dbReference type="CDD" id="cd05403">
    <property type="entry name" value="NT_KNTase_like"/>
    <property type="match status" value="1"/>
</dbReference>
<name>A0A7C5VYT9_THERO</name>
<dbReference type="Pfam" id="PF01909">
    <property type="entry name" value="NTP_transf_2"/>
    <property type="match status" value="1"/>
</dbReference>
<protein>
    <submittedName>
        <fullName evidence="2">Nucleotidyltransferase domain-containing protein</fullName>
    </submittedName>
</protein>
<evidence type="ECO:0000313" key="2">
    <source>
        <dbReference type="EMBL" id="HHM96279.1"/>
    </source>
</evidence>
<dbReference type="GO" id="GO:0016779">
    <property type="term" value="F:nucleotidyltransferase activity"/>
    <property type="evidence" value="ECO:0007669"/>
    <property type="project" value="InterPro"/>
</dbReference>
<dbReference type="Gene3D" id="3.30.460.10">
    <property type="entry name" value="Beta Polymerase, domain 2"/>
    <property type="match status" value="1"/>
</dbReference>
<comment type="caution">
    <text evidence="2">The sequence shown here is derived from an EMBL/GenBank/DDBJ whole genome shotgun (WGS) entry which is preliminary data.</text>
</comment>
<organism evidence="2">
    <name type="scientific">Thermomicrobium roseum</name>
    <dbReference type="NCBI Taxonomy" id="500"/>
    <lineage>
        <taxon>Bacteria</taxon>
        <taxon>Pseudomonadati</taxon>
        <taxon>Thermomicrobiota</taxon>
        <taxon>Thermomicrobia</taxon>
        <taxon>Thermomicrobiales</taxon>
        <taxon>Thermomicrobiaceae</taxon>
        <taxon>Thermomicrobium</taxon>
    </lineage>
</organism>